<name>A0A8H5TJ50_FUSHE</name>
<feature type="domain" description="Heterokaryon incompatibility" evidence="1">
    <location>
        <begin position="49"/>
        <end position="196"/>
    </location>
</feature>
<dbReference type="Pfam" id="PF26639">
    <property type="entry name" value="Het-6_barrel"/>
    <property type="match status" value="1"/>
</dbReference>
<evidence type="ECO:0000313" key="3">
    <source>
        <dbReference type="Proteomes" id="UP000567885"/>
    </source>
</evidence>
<dbReference type="Proteomes" id="UP000567885">
    <property type="component" value="Unassembled WGS sequence"/>
</dbReference>
<dbReference type="Pfam" id="PF06985">
    <property type="entry name" value="HET"/>
    <property type="match status" value="1"/>
</dbReference>
<dbReference type="EMBL" id="JAAGWQ010000063">
    <property type="protein sequence ID" value="KAF5672071.1"/>
    <property type="molecule type" value="Genomic_DNA"/>
</dbReference>
<accession>A0A8H5TJ50</accession>
<comment type="caution">
    <text evidence="2">The sequence shown here is derived from an EMBL/GenBank/DDBJ whole genome shotgun (WGS) entry which is preliminary data.</text>
</comment>
<proteinExistence type="predicted"/>
<dbReference type="PANTHER" id="PTHR24148">
    <property type="entry name" value="ANKYRIN REPEAT DOMAIN-CONTAINING PROTEIN 39 HOMOLOG-RELATED"/>
    <property type="match status" value="1"/>
</dbReference>
<dbReference type="InterPro" id="IPR052895">
    <property type="entry name" value="HetReg/Transcr_Mod"/>
</dbReference>
<keyword evidence="3" id="KW-1185">Reference proteome</keyword>
<protein>
    <submittedName>
        <fullName evidence="2">Heterokaryon incompatibility protein het-6</fullName>
    </submittedName>
</protein>
<dbReference type="OrthoDB" id="265717at2759"/>
<dbReference type="PANTHER" id="PTHR24148:SF64">
    <property type="entry name" value="HETEROKARYON INCOMPATIBILITY DOMAIN-CONTAINING PROTEIN"/>
    <property type="match status" value="1"/>
</dbReference>
<dbReference type="AlphaFoldDB" id="A0A8H5TJ50"/>
<evidence type="ECO:0000313" key="2">
    <source>
        <dbReference type="EMBL" id="KAF5672071.1"/>
    </source>
</evidence>
<dbReference type="InterPro" id="IPR010730">
    <property type="entry name" value="HET"/>
</dbReference>
<gene>
    <name evidence="2" type="ORF">FHETE_3943</name>
</gene>
<evidence type="ECO:0000259" key="1">
    <source>
        <dbReference type="Pfam" id="PF06985"/>
    </source>
</evidence>
<organism evidence="2 3">
    <name type="scientific">Fusarium heterosporum</name>
    <dbReference type="NCBI Taxonomy" id="42747"/>
    <lineage>
        <taxon>Eukaryota</taxon>
        <taxon>Fungi</taxon>
        <taxon>Dikarya</taxon>
        <taxon>Ascomycota</taxon>
        <taxon>Pezizomycotina</taxon>
        <taxon>Sordariomycetes</taxon>
        <taxon>Hypocreomycetidae</taxon>
        <taxon>Hypocreales</taxon>
        <taxon>Nectriaceae</taxon>
        <taxon>Fusarium</taxon>
        <taxon>Fusarium heterosporum species complex</taxon>
    </lineage>
</organism>
<reference evidence="2 3" key="1">
    <citation type="submission" date="2020-05" db="EMBL/GenBank/DDBJ databases">
        <title>Identification and distribution of gene clusters putatively required for synthesis of sphingolipid metabolism inhibitors in phylogenetically diverse species of the filamentous fungus Fusarium.</title>
        <authorList>
            <person name="Kim H.-S."/>
            <person name="Busman M."/>
            <person name="Brown D.W."/>
            <person name="Divon H."/>
            <person name="Uhlig S."/>
            <person name="Proctor R.H."/>
        </authorList>
    </citation>
    <scope>NUCLEOTIDE SEQUENCE [LARGE SCALE GENOMIC DNA]</scope>
    <source>
        <strain evidence="2 3">NRRL 20693</strain>
    </source>
</reference>
<sequence length="656" mass="74883">MDSSSRRIYTKGILDQDDSFRLISLDPGDADSPLTLSLLNATLHDAPPYEAVSYVWGDTNKSAIVRVDNYDGMGSTQIHITQNCHDALVNLRHTGSSRILWIDSICIDQSSPVEKTHQLHLMAHIYKNASQVLVYLGKGTDISDIAMRFISELDRPPEHDHFKFGKLDWNIVQDERRPIDQLFQRPWFYRVWVLQEITFALKATVICGSYQVEWESFIEFYHWNLGSRWVDRLPYSVNYAAAWDRYIPHMTYSDRLLKALRDTRYCGATDPRDRLYAILPVLDREHDEMRSEVQRSDISWELDEEELRQSNIRQQPLQFHPNYNSSVKQVYTDLATVLLRTVGLDLLTHVISEPSIPGLPSWVPDWTTSSFYWAARAPRVARKKPFAGFPEGPPLMLWGWKAVYPHLIDTWTFSTYTQDNEASTQLHVRGVRIGRIVQLGDLCDIGKDYFPIDQWASIIPYPSLLQSRDTSIDTDAGSWNSDTSLSPFAATLAMNDIVYPRAVVDVINYVRRYNGVEIEESEQDYNSFGTPSKDEKERIPLKECFAYGPSYDKQALWILKHCDGKRFMVLDDGSIGLAPDRAQVDDEIFVIQGASTPFALRSLNLQVASSNGQATGDPVEKLYSLVGEVFVLGIMGGEIWDLVDNGTKVVDNMVIR</sequence>